<name>A0A1H4FDW8_9BURK</name>
<dbReference type="EMBL" id="FNRQ01000004">
    <property type="protein sequence ID" value="SEA95549.1"/>
    <property type="molecule type" value="Genomic_DNA"/>
</dbReference>
<keyword evidence="2" id="KW-0808">Transferase</keyword>
<gene>
    <name evidence="2" type="ORF">SAMN05192564_104306</name>
</gene>
<dbReference type="InterPro" id="IPR020556">
    <property type="entry name" value="Amidase_CS"/>
</dbReference>
<proteinExistence type="predicted"/>
<dbReference type="GO" id="GO:0016740">
    <property type="term" value="F:transferase activity"/>
    <property type="evidence" value="ECO:0007669"/>
    <property type="project" value="UniProtKB-KW"/>
</dbReference>
<dbReference type="PANTHER" id="PTHR11895">
    <property type="entry name" value="TRANSAMIDASE"/>
    <property type="match status" value="1"/>
</dbReference>
<evidence type="ECO:0000313" key="3">
    <source>
        <dbReference type="Proteomes" id="UP000198638"/>
    </source>
</evidence>
<evidence type="ECO:0000313" key="2">
    <source>
        <dbReference type="EMBL" id="SEA95549.1"/>
    </source>
</evidence>
<accession>A0A1H4FDW8</accession>
<dbReference type="RefSeq" id="WP_176954172.1">
    <property type="nucleotide sequence ID" value="NZ_FNRQ01000004.1"/>
</dbReference>
<dbReference type="Pfam" id="PF01425">
    <property type="entry name" value="Amidase"/>
    <property type="match status" value="1"/>
</dbReference>
<dbReference type="InterPro" id="IPR000120">
    <property type="entry name" value="Amidase"/>
</dbReference>
<dbReference type="PANTHER" id="PTHR11895:SF76">
    <property type="entry name" value="INDOLEACETAMIDE HYDROLASE"/>
    <property type="match status" value="1"/>
</dbReference>
<dbReference type="PROSITE" id="PS00571">
    <property type="entry name" value="AMIDASES"/>
    <property type="match status" value="1"/>
</dbReference>
<evidence type="ECO:0000259" key="1">
    <source>
        <dbReference type="Pfam" id="PF01425"/>
    </source>
</evidence>
<feature type="domain" description="Amidase" evidence="1">
    <location>
        <begin position="28"/>
        <end position="452"/>
    </location>
</feature>
<protein>
    <submittedName>
        <fullName evidence="2">Aspartyl-tRNA(Asn)/glutamyl-tRNA(Gln) amidotransferase subunit A</fullName>
    </submittedName>
</protein>
<dbReference type="Proteomes" id="UP000198638">
    <property type="component" value="Unassembled WGS sequence"/>
</dbReference>
<dbReference type="STRING" id="83784.SAMN05192564_104306"/>
<dbReference type="SUPFAM" id="SSF75304">
    <property type="entry name" value="Amidase signature (AS) enzymes"/>
    <property type="match status" value="1"/>
</dbReference>
<dbReference type="InterPro" id="IPR023631">
    <property type="entry name" value="Amidase_dom"/>
</dbReference>
<organism evidence="2 3">
    <name type="scientific">Paraburkholderia sartisoli</name>
    <dbReference type="NCBI Taxonomy" id="83784"/>
    <lineage>
        <taxon>Bacteria</taxon>
        <taxon>Pseudomonadati</taxon>
        <taxon>Pseudomonadota</taxon>
        <taxon>Betaproteobacteria</taxon>
        <taxon>Burkholderiales</taxon>
        <taxon>Burkholderiaceae</taxon>
        <taxon>Paraburkholderia</taxon>
    </lineage>
</organism>
<dbReference type="Gene3D" id="3.90.1300.10">
    <property type="entry name" value="Amidase signature (AS) domain"/>
    <property type="match status" value="1"/>
</dbReference>
<dbReference type="AlphaFoldDB" id="A0A1H4FDW8"/>
<dbReference type="InterPro" id="IPR036928">
    <property type="entry name" value="AS_sf"/>
</dbReference>
<sequence length="471" mass="49894">MNSTNEITSLSALTLSALIRERELSCVEVTEAFLKRIDSLNPTVNAFCTIAHEVALAAAAKGDENFAKGRAIGPLHGLPIALKDLTPTRGIRTTRGSLLYADHVPETDAGLVHRLKSAGAIIVGKTNTSEFGHKAVTDNLVFGPTRNPWSLDRIAGGSSGGSAAAVAAGLVPFAEGSDGAGSIRIPASLCGVFGFKPTYGRVPDVAGAFSSHAPFFHNGPLARSVADGAFLYQAMTGEDWSHPFSIPTEQDVLASLDTGIAGLRVGFSFDLGRFEVTDDVKSACLRAVNVFESLGCTVEEASIELPPDIETMFYTLWRIKLSGAYAGLADHEFDLLDPVVQTLIRQGKALSASDYSYANRGREIVWGIFSAFFSSYDLLICPTTAIPAFASDSGPPATINGVSVDPLLGWLLTYPFNLTGNPAASIPCPVASGSMPIGIQVIGRRLADSLVLRACRAFERVSPWPRFADIV</sequence>
<keyword evidence="3" id="KW-1185">Reference proteome</keyword>
<reference evidence="3" key="1">
    <citation type="submission" date="2016-10" db="EMBL/GenBank/DDBJ databases">
        <authorList>
            <person name="Varghese N."/>
            <person name="Submissions S."/>
        </authorList>
    </citation>
    <scope>NUCLEOTIDE SEQUENCE [LARGE SCALE GENOMIC DNA]</scope>
    <source>
        <strain evidence="3">LMG 24000</strain>
    </source>
</reference>